<evidence type="ECO:0000256" key="1">
    <source>
        <dbReference type="ARBA" id="ARBA00001946"/>
    </source>
</evidence>
<dbReference type="EMBL" id="SVCM01000084">
    <property type="protein sequence ID" value="MBE6060022.1"/>
    <property type="molecule type" value="Genomic_DNA"/>
</dbReference>
<dbReference type="PROSITE" id="PS51462">
    <property type="entry name" value="NUDIX"/>
    <property type="match status" value="1"/>
</dbReference>
<dbReference type="SUPFAM" id="SSF55811">
    <property type="entry name" value="Nudix"/>
    <property type="match status" value="1"/>
</dbReference>
<dbReference type="Pfam" id="PF00293">
    <property type="entry name" value="NUDIX"/>
    <property type="match status" value="1"/>
</dbReference>
<gene>
    <name evidence="4" type="ORF">E7215_07595</name>
</gene>
<evidence type="ECO:0000256" key="2">
    <source>
        <dbReference type="ARBA" id="ARBA00022801"/>
    </source>
</evidence>
<dbReference type="GO" id="GO:0016787">
    <property type="term" value="F:hydrolase activity"/>
    <property type="evidence" value="ECO:0007669"/>
    <property type="project" value="UniProtKB-KW"/>
</dbReference>
<proteinExistence type="predicted"/>
<organism evidence="4 5">
    <name type="scientific">Clostridium sulfidigenes</name>
    <dbReference type="NCBI Taxonomy" id="318464"/>
    <lineage>
        <taxon>Bacteria</taxon>
        <taxon>Bacillati</taxon>
        <taxon>Bacillota</taxon>
        <taxon>Clostridia</taxon>
        <taxon>Eubacteriales</taxon>
        <taxon>Clostridiaceae</taxon>
        <taxon>Clostridium</taxon>
    </lineage>
</organism>
<name>A0A927WA67_9CLOT</name>
<accession>A0A927WA67</accession>
<sequence length="163" mass="18995">MEVKMSIRSAAKAIIIDNNKILLNKCFDENNGNYYSLPGGGQDIYETLHEAVIRECLEETGYNVVPIRFSALYEEICDSPKTRELYPEYIHKMYHIFICKLKNDKTINPTEIDDMQLKSEWIDINNLKEIYLLPSFLNDNIFEMISSENPKFFGSEHIAYNHG</sequence>
<comment type="caution">
    <text evidence="4">The sequence shown here is derived from an EMBL/GenBank/DDBJ whole genome shotgun (WGS) entry which is preliminary data.</text>
</comment>
<dbReference type="AlphaFoldDB" id="A0A927WA67"/>
<evidence type="ECO:0000259" key="3">
    <source>
        <dbReference type="PROSITE" id="PS51462"/>
    </source>
</evidence>
<reference evidence="4" key="1">
    <citation type="submission" date="2019-04" db="EMBL/GenBank/DDBJ databases">
        <title>Evolution of Biomass-Degrading Anaerobic Consortia Revealed by Metagenomics.</title>
        <authorList>
            <person name="Peng X."/>
        </authorList>
    </citation>
    <scope>NUCLEOTIDE SEQUENCE</scope>
    <source>
        <strain evidence="4">SIG254</strain>
    </source>
</reference>
<protein>
    <submittedName>
        <fullName evidence="4">NUDIX domain-containing protein</fullName>
    </submittedName>
</protein>
<dbReference type="InterPro" id="IPR015797">
    <property type="entry name" value="NUDIX_hydrolase-like_dom_sf"/>
</dbReference>
<dbReference type="InterPro" id="IPR000086">
    <property type="entry name" value="NUDIX_hydrolase_dom"/>
</dbReference>
<dbReference type="PANTHER" id="PTHR43046:SF14">
    <property type="entry name" value="MUTT_NUDIX FAMILY PROTEIN"/>
    <property type="match status" value="1"/>
</dbReference>
<keyword evidence="2" id="KW-0378">Hydrolase</keyword>
<evidence type="ECO:0000313" key="5">
    <source>
        <dbReference type="Proteomes" id="UP000768462"/>
    </source>
</evidence>
<dbReference type="PANTHER" id="PTHR43046">
    <property type="entry name" value="GDP-MANNOSE MANNOSYL HYDROLASE"/>
    <property type="match status" value="1"/>
</dbReference>
<dbReference type="Gene3D" id="3.90.79.10">
    <property type="entry name" value="Nucleoside Triphosphate Pyrophosphohydrolase"/>
    <property type="match status" value="1"/>
</dbReference>
<evidence type="ECO:0000313" key="4">
    <source>
        <dbReference type="EMBL" id="MBE6060022.1"/>
    </source>
</evidence>
<dbReference type="Proteomes" id="UP000768462">
    <property type="component" value="Unassembled WGS sequence"/>
</dbReference>
<comment type="cofactor">
    <cofactor evidence="1">
        <name>Mg(2+)</name>
        <dbReference type="ChEBI" id="CHEBI:18420"/>
    </cofactor>
</comment>
<feature type="domain" description="Nudix hydrolase" evidence="3">
    <location>
        <begin position="6"/>
        <end position="146"/>
    </location>
</feature>